<name>A0A956RMV3_UNCEI</name>
<gene>
    <name evidence="1" type="ORF">KC729_02120</name>
</gene>
<evidence type="ECO:0000313" key="2">
    <source>
        <dbReference type="Proteomes" id="UP000697710"/>
    </source>
</evidence>
<reference evidence="1" key="1">
    <citation type="submission" date="2020-04" db="EMBL/GenBank/DDBJ databases">
        <authorList>
            <person name="Zhang T."/>
        </authorList>
    </citation>
    <scope>NUCLEOTIDE SEQUENCE</scope>
    <source>
        <strain evidence="1">HKST-UBA01</strain>
    </source>
</reference>
<evidence type="ECO:0000313" key="1">
    <source>
        <dbReference type="EMBL" id="MCA9726448.1"/>
    </source>
</evidence>
<dbReference type="AlphaFoldDB" id="A0A956RMV3"/>
<accession>A0A956RMV3</accession>
<dbReference type="Proteomes" id="UP000697710">
    <property type="component" value="Unassembled WGS sequence"/>
</dbReference>
<reference evidence="1" key="2">
    <citation type="journal article" date="2021" name="Microbiome">
        <title>Successional dynamics and alternative stable states in a saline activated sludge microbial community over 9 years.</title>
        <authorList>
            <person name="Wang Y."/>
            <person name="Ye J."/>
            <person name="Ju F."/>
            <person name="Liu L."/>
            <person name="Boyd J.A."/>
            <person name="Deng Y."/>
            <person name="Parks D.H."/>
            <person name="Jiang X."/>
            <person name="Yin X."/>
            <person name="Woodcroft B.J."/>
            <person name="Tyson G.W."/>
            <person name="Hugenholtz P."/>
            <person name="Polz M.F."/>
            <person name="Zhang T."/>
        </authorList>
    </citation>
    <scope>NUCLEOTIDE SEQUENCE</scope>
    <source>
        <strain evidence="1">HKST-UBA01</strain>
    </source>
</reference>
<organism evidence="1 2">
    <name type="scientific">Eiseniibacteriota bacterium</name>
    <dbReference type="NCBI Taxonomy" id="2212470"/>
    <lineage>
        <taxon>Bacteria</taxon>
        <taxon>Candidatus Eiseniibacteriota</taxon>
    </lineage>
</organism>
<protein>
    <submittedName>
        <fullName evidence="1">Uncharacterized protein</fullName>
    </submittedName>
</protein>
<proteinExistence type="predicted"/>
<comment type="caution">
    <text evidence="1">The sequence shown here is derived from an EMBL/GenBank/DDBJ whole genome shotgun (WGS) entry which is preliminary data.</text>
</comment>
<dbReference type="EMBL" id="JAGQHR010000031">
    <property type="protein sequence ID" value="MCA9726448.1"/>
    <property type="molecule type" value="Genomic_DNA"/>
</dbReference>
<sequence>MTMPHGLADPSRMSAKRLVSMVLGAVLLIVGGCSEKSDPFPVDPALLGPVQTDDALHLRFQAPVQFQAADPSFLARSRQALAAQRRGDPYEIMPSMIFAIPGSDARCFVSSFPNAHGVAFDDQWRDGYLKAARERSVSGSFDSELIARPDRSVLAVTVAGEQMVNRRFVCATPQGELLQVDYLIPDSLRTTLEPAVKSSIGSMTFF</sequence>